<accession>A0A835TWA4</accession>
<dbReference type="InterPro" id="IPR012461">
    <property type="entry name" value="SACK1"/>
</dbReference>
<reference evidence="6" key="3">
    <citation type="submission" date="2022-01" db="EMBL/GenBank/DDBJ databases">
        <authorList>
            <person name="Rubenstein D.R."/>
        </authorList>
    </citation>
    <scope>NUCLEOTIDE SEQUENCE</scope>
    <source>
        <strain evidence="6">SS15</strain>
        <tissue evidence="6">Liver</tissue>
    </source>
</reference>
<reference evidence="6 7" key="2">
    <citation type="journal article" date="2021" name="J. Hered.">
        <title>Feather Gene Expression Elucidates the Developmental Basis of Plumage Iridescence in African Starlings.</title>
        <authorList>
            <person name="Rubenstein D.R."/>
            <person name="Corvelo A."/>
            <person name="MacManes M.D."/>
            <person name="Maia R."/>
            <person name="Narzisi G."/>
            <person name="Rousaki A."/>
            <person name="Vandenabeele P."/>
            <person name="Shawkey M.D."/>
            <person name="Solomon J."/>
        </authorList>
    </citation>
    <scope>NUCLEOTIDE SEQUENCE [LARGE SCALE GENOMIC DNA]</scope>
    <source>
        <strain evidence="6">SS15</strain>
    </source>
</reference>
<name>A0A835TWA4_9PASS</name>
<dbReference type="Proteomes" id="UP000618051">
    <property type="component" value="Unassembled WGS sequence"/>
</dbReference>
<dbReference type="SUPFAM" id="SSF56024">
    <property type="entry name" value="Phospholipase D/nuclease"/>
    <property type="match status" value="1"/>
</dbReference>
<dbReference type="Gene3D" id="3.30.870.10">
    <property type="entry name" value="Endonuclease Chain A"/>
    <property type="match status" value="1"/>
</dbReference>
<dbReference type="Pfam" id="PF07894">
    <property type="entry name" value="SACK1"/>
    <property type="match status" value="1"/>
</dbReference>
<dbReference type="GO" id="GO:0005737">
    <property type="term" value="C:cytoplasm"/>
    <property type="evidence" value="ECO:0007669"/>
    <property type="project" value="UniProtKB-SubCell"/>
</dbReference>
<evidence type="ECO:0000256" key="1">
    <source>
        <dbReference type="ARBA" id="ARBA00004496"/>
    </source>
</evidence>
<organism evidence="5">
    <name type="scientific">Lamprotornis superbus</name>
    <dbReference type="NCBI Taxonomy" id="245042"/>
    <lineage>
        <taxon>Eukaryota</taxon>
        <taxon>Metazoa</taxon>
        <taxon>Chordata</taxon>
        <taxon>Craniata</taxon>
        <taxon>Vertebrata</taxon>
        <taxon>Euteleostomi</taxon>
        <taxon>Archelosauria</taxon>
        <taxon>Archosauria</taxon>
        <taxon>Dinosauria</taxon>
        <taxon>Saurischia</taxon>
        <taxon>Theropoda</taxon>
        <taxon>Coelurosauria</taxon>
        <taxon>Aves</taxon>
        <taxon>Neognathae</taxon>
        <taxon>Neoaves</taxon>
        <taxon>Telluraves</taxon>
        <taxon>Australaves</taxon>
        <taxon>Passeriformes</taxon>
        <taxon>Sturnidae</taxon>
        <taxon>Lamprotornis</taxon>
    </lineage>
</organism>
<dbReference type="PANTHER" id="PTHR16181:SF29">
    <property type="entry name" value="PROTEIN FAM83A-RELATED"/>
    <property type="match status" value="1"/>
</dbReference>
<dbReference type="PANTHER" id="PTHR16181">
    <property type="entry name" value="PROTEIN FAM83A-RELATED"/>
    <property type="match status" value="1"/>
</dbReference>
<dbReference type="EMBL" id="JADDUC020000001">
    <property type="protein sequence ID" value="KAI1243608.1"/>
    <property type="molecule type" value="Genomic_DNA"/>
</dbReference>
<dbReference type="EMBL" id="JADDUC010000048">
    <property type="protein sequence ID" value="KAG0121532.1"/>
    <property type="molecule type" value="Genomic_DNA"/>
</dbReference>
<reference evidence="5" key="1">
    <citation type="submission" date="2020-10" db="EMBL/GenBank/DDBJ databases">
        <title>Feather gene expression reveals the developmental basis of iridescence in African starlings.</title>
        <authorList>
            <person name="Rubenstein D.R."/>
        </authorList>
    </citation>
    <scope>NUCLEOTIDE SEQUENCE</scope>
    <source>
        <strain evidence="5">SS15</strain>
        <tissue evidence="5">Liver</tissue>
    </source>
</reference>
<evidence type="ECO:0000256" key="2">
    <source>
        <dbReference type="ARBA" id="ARBA00006937"/>
    </source>
</evidence>
<proteinExistence type="inferred from homology"/>
<evidence type="ECO:0000256" key="3">
    <source>
        <dbReference type="ARBA" id="ARBA00022490"/>
    </source>
</evidence>
<dbReference type="CDD" id="cd09181">
    <property type="entry name" value="PLDc_FAM83A_N"/>
    <property type="match status" value="1"/>
</dbReference>
<evidence type="ECO:0000313" key="6">
    <source>
        <dbReference type="EMBL" id="KAI1243608.1"/>
    </source>
</evidence>
<sequence>MRCDRKGNTIESDGRGKFDSNPSYALGLRWPRRFHARMQSSNRKDDCTACGTHMHGVCPADRLLRQRAMNHPRHMGKIRKRLEDIKNQSLKLTKVDFSHNESVRLATDAFLDGGTDSYLETLSKEGEVDFLSSVEAQYIKDNARESYYAQESPGADGAAAPKQNDAGSLPSGTYFPTISDSSESALLHTWITAEKPYLKEKSTATVYFQTEKNSNIRDIIRRYIHKTTQVLAIVMDVFTDTEILCDLLEAANKRMVFVYLLLDHGSIDLFSEMCDKLQIPEDLFKNISVRSVTGEVYCAKSGRKFSGQIQEKFLISDWRYVLSGSYSFTWLCGQVHRNLLSKFTGQVVELFDEEFRHLYALSKPVRGPKTPPRSLPFLFSRSWAPPRSLPYSDEGNANTLSDPFSSLSAGSTHQSKQTPRALIFNSNFTPQSPLHRVNSFHSYVSFTPPPPQKAIQPNYYQPHYIAENSTVPYNNMNIYRPIRLRQEEPNRTGLKWEDLWRAAGASNESQQSPELALQVFQLVSCEQVLPIKDCKRQESIADEECGSGRTQ</sequence>
<comment type="caution">
    <text evidence="5">The sequence shown here is derived from an EMBL/GenBank/DDBJ whole genome shotgun (WGS) entry which is preliminary data.</text>
</comment>
<comment type="similarity">
    <text evidence="2">Belongs to the FAM83 family.</text>
</comment>
<comment type="subcellular location">
    <subcellularLocation>
        <location evidence="1">Cytoplasm</location>
    </subcellularLocation>
</comment>
<keyword evidence="3" id="KW-0963">Cytoplasm</keyword>
<keyword evidence="7" id="KW-1185">Reference proteome</keyword>
<dbReference type="GO" id="GO:0007173">
    <property type="term" value="P:epidermal growth factor receptor signaling pathway"/>
    <property type="evidence" value="ECO:0007669"/>
    <property type="project" value="TreeGrafter"/>
</dbReference>
<dbReference type="InterPro" id="IPR050944">
    <property type="entry name" value="FAM83"/>
</dbReference>
<gene>
    <name evidence="6" type="ORF">IHE44_0001241</name>
    <name evidence="5" type="ORF">IHE44_010837</name>
</gene>
<protein>
    <recommendedName>
        <fullName evidence="4">Scaffolding anchor of CK1 domain-containing protein</fullName>
    </recommendedName>
</protein>
<dbReference type="AlphaFoldDB" id="A0A835TWA4"/>
<evidence type="ECO:0000259" key="4">
    <source>
        <dbReference type="Pfam" id="PF07894"/>
    </source>
</evidence>
<evidence type="ECO:0000313" key="7">
    <source>
        <dbReference type="Proteomes" id="UP000618051"/>
    </source>
</evidence>
<evidence type="ECO:0000313" key="5">
    <source>
        <dbReference type="EMBL" id="KAG0121532.1"/>
    </source>
</evidence>
<dbReference type="GO" id="GO:0019901">
    <property type="term" value="F:protein kinase binding"/>
    <property type="evidence" value="ECO:0007669"/>
    <property type="project" value="TreeGrafter"/>
</dbReference>
<feature type="domain" description="Scaffolding anchor of CK1" evidence="4">
    <location>
        <begin position="88"/>
        <end position="364"/>
    </location>
</feature>
<dbReference type="OrthoDB" id="9905385at2759"/>
<dbReference type="FunFam" id="3.30.870.10:FF:000004">
    <property type="entry name" value="protein FAM83H isoform X2"/>
    <property type="match status" value="1"/>
</dbReference>